<dbReference type="PANTHER" id="PTHR13774:SF17">
    <property type="entry name" value="PHENAZINE BIOSYNTHESIS-LIKE DOMAIN-CONTAINING PROTEIN"/>
    <property type="match status" value="1"/>
</dbReference>
<dbReference type="PANTHER" id="PTHR13774">
    <property type="entry name" value="PHENAZINE BIOSYNTHESIS PROTEIN"/>
    <property type="match status" value="1"/>
</dbReference>
<reference evidence="4 5" key="1">
    <citation type="submission" date="2016-10" db="EMBL/GenBank/DDBJ databases">
        <authorList>
            <person name="de Groot N.N."/>
        </authorList>
    </citation>
    <scope>NUCLEOTIDE SEQUENCE [LARGE SCALE GENOMIC DNA]</scope>
    <source>
        <strain evidence="4 5">DSM 8512</strain>
    </source>
</reference>
<dbReference type="STRING" id="34002.SAMN04489859_100283"/>
<dbReference type="Pfam" id="PF02567">
    <property type="entry name" value="PhzC-PhzF"/>
    <property type="match status" value="1"/>
</dbReference>
<dbReference type="InterPro" id="IPR003719">
    <property type="entry name" value="Phenazine_PhzF-like"/>
</dbReference>
<dbReference type="RefSeq" id="WP_090610311.1">
    <property type="nucleotide sequence ID" value="NZ_CP067127.1"/>
</dbReference>
<dbReference type="Gene3D" id="3.10.310.10">
    <property type="entry name" value="Diaminopimelate Epimerase, Chain A, domain 1"/>
    <property type="match status" value="2"/>
</dbReference>
<name>A0A1H8EH55_9RHOB</name>
<protein>
    <submittedName>
        <fullName evidence="4">Phenazine biosynthesis protein PhzF family</fullName>
    </submittedName>
</protein>
<dbReference type="SUPFAM" id="SSF54506">
    <property type="entry name" value="Diaminopimelate epimerase-like"/>
    <property type="match status" value="1"/>
</dbReference>
<dbReference type="OrthoDB" id="9788221at2"/>
<dbReference type="EMBL" id="FODE01000002">
    <property type="protein sequence ID" value="SEN18911.1"/>
    <property type="molecule type" value="Genomic_DNA"/>
</dbReference>
<organism evidence="4 5">
    <name type="scientific">Paracoccus alcaliphilus</name>
    <dbReference type="NCBI Taxonomy" id="34002"/>
    <lineage>
        <taxon>Bacteria</taxon>
        <taxon>Pseudomonadati</taxon>
        <taxon>Pseudomonadota</taxon>
        <taxon>Alphaproteobacteria</taxon>
        <taxon>Rhodobacterales</taxon>
        <taxon>Paracoccaceae</taxon>
        <taxon>Paracoccus</taxon>
    </lineage>
</organism>
<keyword evidence="5" id="KW-1185">Reference proteome</keyword>
<evidence type="ECO:0000313" key="5">
    <source>
        <dbReference type="Proteomes" id="UP000199054"/>
    </source>
</evidence>
<sequence length="266" mass="29063">MRMYQVDAFTDQLFAGNPAAVLVLEDWLSDALMLAITQENNLAETAFVKPRPDGAWDLRWFAPAHEVDFCGHATLATAHILFTKQGADSDLVFHTRVGELRVSKEAHGYRLDIPRLSPEAVERLPNEIADIFPTPPTSIFRNFENIFVDLGSAEAVRSFVPDLTAIARLGPVGLVVTGADAEEASADFVSRYFAPGAGIPEDPVTGSIHATLVPYWAAKLGRDRLMAFQASVRGGWLDCELSKERVLLSGNAVTFMEATIFMPEAA</sequence>
<dbReference type="AlphaFoldDB" id="A0A1H8EH55"/>
<dbReference type="NCBIfam" id="TIGR00654">
    <property type="entry name" value="PhzF_family"/>
    <property type="match status" value="1"/>
</dbReference>
<feature type="active site" evidence="3">
    <location>
        <position position="44"/>
    </location>
</feature>
<evidence type="ECO:0000256" key="3">
    <source>
        <dbReference type="PIRSR" id="PIRSR016184-1"/>
    </source>
</evidence>
<evidence type="ECO:0000256" key="2">
    <source>
        <dbReference type="ARBA" id="ARBA00023235"/>
    </source>
</evidence>
<evidence type="ECO:0000256" key="1">
    <source>
        <dbReference type="ARBA" id="ARBA00008270"/>
    </source>
</evidence>
<proteinExistence type="inferred from homology"/>
<accession>A0A1H8EH55</accession>
<dbReference type="Proteomes" id="UP000199054">
    <property type="component" value="Unassembled WGS sequence"/>
</dbReference>
<dbReference type="GO" id="GO:0005737">
    <property type="term" value="C:cytoplasm"/>
    <property type="evidence" value="ECO:0007669"/>
    <property type="project" value="TreeGrafter"/>
</dbReference>
<comment type="similarity">
    <text evidence="1">Belongs to the PhzF family.</text>
</comment>
<keyword evidence="2" id="KW-0413">Isomerase</keyword>
<gene>
    <name evidence="4" type="ORF">SAMN04489859_100283</name>
</gene>
<dbReference type="PIRSF" id="PIRSF016184">
    <property type="entry name" value="PhzC_PhzF"/>
    <property type="match status" value="1"/>
</dbReference>
<evidence type="ECO:0000313" key="4">
    <source>
        <dbReference type="EMBL" id="SEN18911.1"/>
    </source>
</evidence>
<dbReference type="GO" id="GO:0016853">
    <property type="term" value="F:isomerase activity"/>
    <property type="evidence" value="ECO:0007669"/>
    <property type="project" value="UniProtKB-KW"/>
</dbReference>